<protein>
    <recommendedName>
        <fullName evidence="4">Bcl-2-like protein from testis</fullName>
    </recommendedName>
</protein>
<feature type="compositionally biased region" description="Gly residues" evidence="1">
    <location>
        <begin position="96"/>
        <end position="106"/>
    </location>
</feature>
<accession>A0A5E4BMJ4</accession>
<dbReference type="AlphaFoldDB" id="A0A5E4BMJ4"/>
<proteinExistence type="predicted"/>
<name>A0A5E4BMJ4_MARMO</name>
<dbReference type="InterPro" id="IPR029296">
    <property type="entry name" value="Bcl-2-like_put"/>
</dbReference>
<evidence type="ECO:0000256" key="1">
    <source>
        <dbReference type="SAM" id="MobiDB-lite"/>
    </source>
</evidence>
<evidence type="ECO:0000313" key="2">
    <source>
        <dbReference type="EMBL" id="VTJ70884.1"/>
    </source>
</evidence>
<comment type="caution">
    <text evidence="2">The sequence shown here is derived from an EMBL/GenBank/DDBJ whole genome shotgun (WGS) entry which is preliminary data.</text>
</comment>
<feature type="compositionally biased region" description="Basic residues" evidence="1">
    <location>
        <begin position="255"/>
        <end position="264"/>
    </location>
</feature>
<dbReference type="Proteomes" id="UP000335636">
    <property type="component" value="Unassembled WGS sequence"/>
</dbReference>
<dbReference type="EMBL" id="CABDUW010000528">
    <property type="protein sequence ID" value="VTJ70884.1"/>
    <property type="molecule type" value="Genomic_DNA"/>
</dbReference>
<gene>
    <name evidence="2" type="ORF">MONAX_5E047567</name>
</gene>
<reference evidence="2" key="1">
    <citation type="submission" date="2019-04" db="EMBL/GenBank/DDBJ databases">
        <authorList>
            <person name="Alioto T."/>
            <person name="Alioto T."/>
        </authorList>
    </citation>
    <scope>NUCLEOTIDE SEQUENCE [LARGE SCALE GENOMIC DNA]</scope>
</reference>
<dbReference type="PANTHER" id="PTHR37335">
    <property type="entry name" value="RIKEN CDNA 1700003F12 GENE"/>
    <property type="match status" value="1"/>
</dbReference>
<evidence type="ECO:0000313" key="3">
    <source>
        <dbReference type="Proteomes" id="UP000335636"/>
    </source>
</evidence>
<feature type="compositionally biased region" description="Gly residues" evidence="1">
    <location>
        <begin position="209"/>
        <end position="223"/>
    </location>
</feature>
<evidence type="ECO:0008006" key="4">
    <source>
        <dbReference type="Google" id="ProtNLM"/>
    </source>
</evidence>
<feature type="compositionally biased region" description="Basic residues" evidence="1">
    <location>
        <begin position="27"/>
        <end position="41"/>
    </location>
</feature>
<organism evidence="2 3">
    <name type="scientific">Marmota monax</name>
    <name type="common">Woodchuck</name>
    <dbReference type="NCBI Taxonomy" id="9995"/>
    <lineage>
        <taxon>Eukaryota</taxon>
        <taxon>Metazoa</taxon>
        <taxon>Chordata</taxon>
        <taxon>Craniata</taxon>
        <taxon>Vertebrata</taxon>
        <taxon>Euteleostomi</taxon>
        <taxon>Mammalia</taxon>
        <taxon>Eutheria</taxon>
        <taxon>Euarchontoglires</taxon>
        <taxon>Glires</taxon>
        <taxon>Rodentia</taxon>
        <taxon>Sciuromorpha</taxon>
        <taxon>Sciuridae</taxon>
        <taxon>Xerinae</taxon>
        <taxon>Marmotini</taxon>
        <taxon>Marmota</taxon>
    </lineage>
</organism>
<dbReference type="Pfam" id="PF15318">
    <property type="entry name" value="Bclt"/>
    <property type="match status" value="2"/>
</dbReference>
<feature type="region of interest" description="Disordered" evidence="1">
    <location>
        <begin position="141"/>
        <end position="172"/>
    </location>
</feature>
<feature type="region of interest" description="Disordered" evidence="1">
    <location>
        <begin position="205"/>
        <end position="264"/>
    </location>
</feature>
<keyword evidence="3" id="KW-1185">Reference proteome</keyword>
<feature type="compositionally biased region" description="Basic and acidic residues" evidence="1">
    <location>
        <begin position="16"/>
        <end position="26"/>
    </location>
</feature>
<dbReference type="PANTHER" id="PTHR37335:SF1">
    <property type="entry name" value="RIKEN CDNA 1700003F12 GENE"/>
    <property type="match status" value="1"/>
</dbReference>
<feature type="compositionally biased region" description="Low complexity" evidence="1">
    <location>
        <begin position="142"/>
        <end position="158"/>
    </location>
</feature>
<feature type="region of interest" description="Disordered" evidence="1">
    <location>
        <begin position="1"/>
        <end position="126"/>
    </location>
</feature>
<sequence>MGNNSSHKRTKAPKQAHKERPPDMDKGRRKQFSSHLQRKKPSTAGSKHTTFRLFTWGEALDQAEVGESPRHQGWRGGRDPGSRSVWAGEGFQRGWRGPGKPVGWGGSLTSSGDTRARPSLPPTHPKTKIVLLFPLDKRQQLAEAAAAGPGARPGRSGENASGAPAAAPMLRGAGDCAETCEGAREREMKKILVLLLLQDARLQEEGRRAGSGAGSGGGPGGGAKAAQGWQRLYARLLTESEANGEGDPGEEQPRKQRRCPRPRP</sequence>
<feature type="compositionally biased region" description="Basic residues" evidence="1">
    <location>
        <begin position="1"/>
        <end position="15"/>
    </location>
</feature>